<comment type="caution">
    <text evidence="2">The sequence shown here is derived from an EMBL/GenBank/DDBJ whole genome shotgun (WGS) entry which is preliminary data.</text>
</comment>
<sequence length="117" mass="12809">MKMGMSVENAREKTASKAVCVSVFSNCLAIIKVDFYCHTKMPGCQISPNRTEATSARNPVSTVTRPSLAIRRQPEPSTPSRDMFAASKAAGFELGYTPFGLPRPAKKNNTEKKEPDQ</sequence>
<feature type="region of interest" description="Disordered" evidence="1">
    <location>
        <begin position="95"/>
        <end position="117"/>
    </location>
</feature>
<dbReference type="AlphaFoldDB" id="A0A139I3U5"/>
<keyword evidence="3" id="KW-1185">Reference proteome</keyword>
<evidence type="ECO:0000256" key="1">
    <source>
        <dbReference type="SAM" id="MobiDB-lite"/>
    </source>
</evidence>
<dbReference type="OrthoDB" id="1290869at2759"/>
<name>A0A139I3U5_9PEZI</name>
<protein>
    <submittedName>
        <fullName evidence="2">Uncharacterized protein</fullName>
    </submittedName>
</protein>
<dbReference type="EMBL" id="LFZO01000346">
    <property type="protein sequence ID" value="KXT09396.1"/>
    <property type="molecule type" value="Genomic_DNA"/>
</dbReference>
<proteinExistence type="predicted"/>
<reference evidence="2 3" key="1">
    <citation type="submission" date="2015-07" db="EMBL/GenBank/DDBJ databases">
        <title>Comparative genomics of the Sigatoka disease complex on banana suggests a link between parallel evolutionary changes in Pseudocercospora fijiensis and Pseudocercospora eumusae and increased virulence on the banana host.</title>
        <authorList>
            <person name="Chang T.-C."/>
            <person name="Salvucci A."/>
            <person name="Crous P.W."/>
            <person name="Stergiopoulos I."/>
        </authorList>
    </citation>
    <scope>NUCLEOTIDE SEQUENCE [LARGE SCALE GENOMIC DNA]</scope>
    <source>
        <strain evidence="2 3">CBS 116634</strain>
    </source>
</reference>
<organism evidence="2 3">
    <name type="scientific">Pseudocercospora musae</name>
    <dbReference type="NCBI Taxonomy" id="113226"/>
    <lineage>
        <taxon>Eukaryota</taxon>
        <taxon>Fungi</taxon>
        <taxon>Dikarya</taxon>
        <taxon>Ascomycota</taxon>
        <taxon>Pezizomycotina</taxon>
        <taxon>Dothideomycetes</taxon>
        <taxon>Dothideomycetidae</taxon>
        <taxon>Mycosphaerellales</taxon>
        <taxon>Mycosphaerellaceae</taxon>
        <taxon>Pseudocercospora</taxon>
    </lineage>
</organism>
<feature type="compositionally biased region" description="Basic and acidic residues" evidence="1">
    <location>
        <begin position="108"/>
        <end position="117"/>
    </location>
</feature>
<dbReference type="Proteomes" id="UP000073492">
    <property type="component" value="Unassembled WGS sequence"/>
</dbReference>
<gene>
    <name evidence="2" type="ORF">AC579_8484</name>
</gene>
<accession>A0A139I3U5</accession>
<feature type="compositionally biased region" description="Polar residues" evidence="1">
    <location>
        <begin position="46"/>
        <end position="65"/>
    </location>
</feature>
<evidence type="ECO:0000313" key="2">
    <source>
        <dbReference type="EMBL" id="KXT09396.1"/>
    </source>
</evidence>
<evidence type="ECO:0000313" key="3">
    <source>
        <dbReference type="Proteomes" id="UP000073492"/>
    </source>
</evidence>
<feature type="region of interest" description="Disordered" evidence="1">
    <location>
        <begin position="46"/>
        <end position="82"/>
    </location>
</feature>